<evidence type="ECO:0000313" key="10">
    <source>
        <dbReference type="Proteomes" id="UP001139125"/>
    </source>
</evidence>
<dbReference type="RefSeq" id="WP_255133824.1">
    <property type="nucleotide sequence ID" value="NZ_JANDBC010000001.1"/>
</dbReference>
<evidence type="ECO:0000256" key="5">
    <source>
        <dbReference type="ARBA" id="ARBA00022989"/>
    </source>
</evidence>
<dbReference type="GO" id="GO:0046872">
    <property type="term" value="F:metal ion binding"/>
    <property type="evidence" value="ECO:0007669"/>
    <property type="project" value="UniProtKB-KW"/>
</dbReference>
<keyword evidence="5 8" id="KW-1133">Transmembrane helix</keyword>
<feature type="transmembrane region" description="Helical" evidence="8">
    <location>
        <begin position="14"/>
        <end position="31"/>
    </location>
</feature>
<keyword evidence="3" id="KW-1003">Cell membrane</keyword>
<evidence type="ECO:0000313" key="9">
    <source>
        <dbReference type="EMBL" id="MCP9291145.1"/>
    </source>
</evidence>
<accession>A0A9X2RD32</accession>
<feature type="transmembrane region" description="Helical" evidence="8">
    <location>
        <begin position="43"/>
        <end position="61"/>
    </location>
</feature>
<feature type="transmembrane region" description="Helical" evidence="8">
    <location>
        <begin position="194"/>
        <end position="214"/>
    </location>
</feature>
<dbReference type="Proteomes" id="UP001139125">
    <property type="component" value="Unassembled WGS sequence"/>
</dbReference>
<organism evidence="9 10">
    <name type="scientific">Gracilimonas sediminicola</name>
    <dbReference type="NCBI Taxonomy" id="2952158"/>
    <lineage>
        <taxon>Bacteria</taxon>
        <taxon>Pseudomonadati</taxon>
        <taxon>Balneolota</taxon>
        <taxon>Balneolia</taxon>
        <taxon>Balneolales</taxon>
        <taxon>Balneolaceae</taxon>
        <taxon>Gracilimonas</taxon>
    </lineage>
</organism>
<keyword evidence="7" id="KW-0479">Metal-binding</keyword>
<dbReference type="PANTHER" id="PTHR20855">
    <property type="entry name" value="ADIPOR/PROGESTIN RECEPTOR-RELATED"/>
    <property type="match status" value="1"/>
</dbReference>
<gene>
    <name evidence="9" type="ORF">NM125_06080</name>
</gene>
<comment type="similarity">
    <text evidence="2">Belongs to the UPF0073 (Hly-III) family.</text>
</comment>
<dbReference type="EMBL" id="JANDBC010000001">
    <property type="protein sequence ID" value="MCP9291145.1"/>
    <property type="molecule type" value="Genomic_DNA"/>
</dbReference>
<feature type="transmembrane region" description="Helical" evidence="8">
    <location>
        <begin position="81"/>
        <end position="99"/>
    </location>
</feature>
<feature type="transmembrane region" description="Helical" evidence="8">
    <location>
        <begin position="159"/>
        <end position="179"/>
    </location>
</feature>
<name>A0A9X2RD32_9BACT</name>
<comment type="subcellular location">
    <subcellularLocation>
        <location evidence="1">Cell membrane</location>
        <topology evidence="1">Multi-pass membrane protein</topology>
    </subcellularLocation>
</comment>
<evidence type="ECO:0000256" key="1">
    <source>
        <dbReference type="ARBA" id="ARBA00004651"/>
    </source>
</evidence>
<keyword evidence="4 8" id="KW-0812">Transmembrane</keyword>
<feature type="transmembrane region" description="Helical" evidence="8">
    <location>
        <begin position="131"/>
        <end position="152"/>
    </location>
</feature>
<evidence type="ECO:0000256" key="2">
    <source>
        <dbReference type="ARBA" id="ARBA00008488"/>
    </source>
</evidence>
<dbReference type="NCBIfam" id="TIGR01065">
    <property type="entry name" value="hlyIII"/>
    <property type="match status" value="1"/>
</dbReference>
<dbReference type="InterPro" id="IPR005744">
    <property type="entry name" value="Hy-lIII"/>
</dbReference>
<evidence type="ECO:0000256" key="4">
    <source>
        <dbReference type="ARBA" id="ARBA00022692"/>
    </source>
</evidence>
<dbReference type="PANTHER" id="PTHR20855:SF3">
    <property type="entry name" value="LD03007P"/>
    <property type="match status" value="1"/>
</dbReference>
<sequence length="221" mass="25285">MKTFFPPREPFNAYSHYLGAIIATVWLFFLMSAASESPTGHKAAYLVYGISVILMFLSSAIYHTINVQNNIEEFFRMVDHYLIYIVIAGSYTPMCAIVLEGAWQWGMLLGIWLFALAGILKKTFWMNAPRWFSTVIYLFMGWASVIILPMVWKMLPHGFVYWIAIGGLFYTIGAVIYGIKKPNPIPTAFGFHEIWHLFVMGGAFSHYWAIYNYLPPFSISG</sequence>
<evidence type="ECO:0000256" key="3">
    <source>
        <dbReference type="ARBA" id="ARBA00022475"/>
    </source>
</evidence>
<dbReference type="GO" id="GO:0005886">
    <property type="term" value="C:plasma membrane"/>
    <property type="evidence" value="ECO:0007669"/>
    <property type="project" value="UniProtKB-SubCell"/>
</dbReference>
<evidence type="ECO:0000256" key="7">
    <source>
        <dbReference type="PIRSR" id="PIRSR604254-1"/>
    </source>
</evidence>
<feature type="binding site" evidence="7">
    <location>
        <position position="192"/>
    </location>
    <ligand>
        <name>Zn(2+)</name>
        <dbReference type="ChEBI" id="CHEBI:29105"/>
    </ligand>
</feature>
<comment type="caution">
    <text evidence="9">The sequence shown here is derived from an EMBL/GenBank/DDBJ whole genome shotgun (WGS) entry which is preliminary data.</text>
</comment>
<dbReference type="InterPro" id="IPR004254">
    <property type="entry name" value="AdipoR/HlyIII-related"/>
</dbReference>
<protein>
    <submittedName>
        <fullName evidence="9">Hemolysin III family protein</fullName>
    </submittedName>
</protein>
<dbReference type="AlphaFoldDB" id="A0A9X2RD32"/>
<evidence type="ECO:0000256" key="8">
    <source>
        <dbReference type="SAM" id="Phobius"/>
    </source>
</evidence>
<feature type="binding site" evidence="7">
    <location>
        <position position="196"/>
    </location>
    <ligand>
        <name>Zn(2+)</name>
        <dbReference type="ChEBI" id="CHEBI:29105"/>
    </ligand>
</feature>
<reference evidence="9" key="1">
    <citation type="submission" date="2022-06" db="EMBL/GenBank/DDBJ databases">
        <title>Gracilimonas sp. CAU 1638 isolated from sea sediment.</title>
        <authorList>
            <person name="Kim W."/>
        </authorList>
    </citation>
    <scope>NUCLEOTIDE SEQUENCE</scope>
    <source>
        <strain evidence="9">CAU 1638</strain>
    </source>
</reference>
<keyword evidence="6 8" id="KW-0472">Membrane</keyword>
<dbReference type="Pfam" id="PF03006">
    <property type="entry name" value="HlyIII"/>
    <property type="match status" value="1"/>
</dbReference>
<dbReference type="GO" id="GO:0140911">
    <property type="term" value="F:pore-forming activity"/>
    <property type="evidence" value="ECO:0007669"/>
    <property type="project" value="InterPro"/>
</dbReference>
<feature type="binding site" evidence="7">
    <location>
        <position position="63"/>
    </location>
    <ligand>
        <name>Zn(2+)</name>
        <dbReference type="ChEBI" id="CHEBI:29105"/>
    </ligand>
</feature>
<keyword evidence="10" id="KW-1185">Reference proteome</keyword>
<evidence type="ECO:0000256" key="6">
    <source>
        <dbReference type="ARBA" id="ARBA00023136"/>
    </source>
</evidence>
<feature type="transmembrane region" description="Helical" evidence="8">
    <location>
        <begin position="106"/>
        <end position="125"/>
    </location>
</feature>
<proteinExistence type="inferred from homology"/>
<keyword evidence="7" id="KW-0862">Zinc</keyword>